<feature type="region of interest" description="Disordered" evidence="1">
    <location>
        <begin position="253"/>
        <end position="277"/>
    </location>
</feature>
<feature type="compositionally biased region" description="Low complexity" evidence="1">
    <location>
        <begin position="1115"/>
        <end position="1135"/>
    </location>
</feature>
<comment type="caution">
    <text evidence="2">The sequence shown here is derived from an EMBL/GenBank/DDBJ whole genome shotgun (WGS) entry which is preliminary data.</text>
</comment>
<dbReference type="EMBL" id="JBBKAK010000001">
    <property type="protein sequence ID" value="MEJ8672292.1"/>
    <property type="molecule type" value="Genomic_DNA"/>
</dbReference>
<feature type="compositionally biased region" description="Low complexity" evidence="1">
    <location>
        <begin position="1142"/>
        <end position="1168"/>
    </location>
</feature>
<gene>
    <name evidence="2" type="ORF">WKI71_39965</name>
</gene>
<feature type="region of interest" description="Disordered" evidence="1">
    <location>
        <begin position="735"/>
        <end position="763"/>
    </location>
</feature>
<protein>
    <submittedName>
        <fullName evidence="2">Uncharacterized protein</fullName>
    </submittedName>
</protein>
<organism evidence="2 3">
    <name type="scientific">Streptomyces machairae</name>
    <dbReference type="NCBI Taxonomy" id="3134109"/>
    <lineage>
        <taxon>Bacteria</taxon>
        <taxon>Bacillati</taxon>
        <taxon>Actinomycetota</taxon>
        <taxon>Actinomycetes</taxon>
        <taxon>Kitasatosporales</taxon>
        <taxon>Streptomycetaceae</taxon>
        <taxon>Streptomyces</taxon>
    </lineage>
</organism>
<reference evidence="2 3" key="1">
    <citation type="submission" date="2024-03" db="EMBL/GenBank/DDBJ databases">
        <title>Novel Streptomyces species of biotechnological and ecological value are a feature of Machair soil.</title>
        <authorList>
            <person name="Prole J.R."/>
            <person name="Goodfellow M."/>
            <person name="Allenby N."/>
            <person name="Ward A.C."/>
        </authorList>
    </citation>
    <scope>NUCLEOTIDE SEQUENCE [LARGE SCALE GENOMIC DNA]</scope>
    <source>
        <strain evidence="2 3">MS1.AVA.1</strain>
    </source>
</reference>
<feature type="region of interest" description="Disordered" evidence="1">
    <location>
        <begin position="1090"/>
        <end position="1168"/>
    </location>
</feature>
<proteinExistence type="predicted"/>
<evidence type="ECO:0000313" key="2">
    <source>
        <dbReference type="EMBL" id="MEJ8672292.1"/>
    </source>
</evidence>
<feature type="compositionally biased region" description="Pro residues" evidence="1">
    <location>
        <begin position="1101"/>
        <end position="1111"/>
    </location>
</feature>
<feature type="compositionally biased region" description="Polar residues" evidence="1">
    <location>
        <begin position="119"/>
        <end position="131"/>
    </location>
</feature>
<sequence length="1168" mass="123905">MRAFADTVLDTLHRSYPSLFVPPLMLRHPRLAKFWYGDGRMRTALHNDRQVREALNRPTLAQSLDDLTTTGVPVTLTEDGKVSRGHHTLILRARLSDRRFETTMSERSLRNAVIGTEISGQGQQASTTLSSGVELGISPRDHDKAPEAGVPRQTGNVSVGVRYAKTDQKATRSTVAVTHDHLTFQNGADLYSYQVELGASFEGHRRPRGWARLASVGLLGAGVFVSKVEERPLFNRGSETVGRVELAVPVAHGSERHGPADPPPGGPVTAPAPTTPAPQRLSAVEADQLLDGTRPLPRTESAERQLTRKLLSAPHVVLSAEGGPQRQQLMQDTADRASGTSWHVSAPGAPVRTALRRAMANLNVAGQLGQYLGPFGSRITGLNGAGPFQTHYLKAAVRGELHNLRVKSDPKPASLEATIGNEHRVAGSASTTSRTTLGVQGADMPLQQAPGQPAVVGSYSTALQYAWGKGRSVSQTLTRGRNTTLTFAGRMYLVVADAAETVAVRDRWTAAMGAIGTRAGDRISSAACRLSQRLGRGLAPRRAAAALQRVRDAVMFHLPMQDAIEAGLAPDGLGTTPRNLGGGYRLPGFLRGRRFPTHPSGQLDASHAAQQLMGRLEKIGVPSHDREQVLQRLSPDFLRANLHELTTDGMTLPVRYRAWSSPLRLPVGGSPGQVRFKLTPVTTTVERLRTGFELEDYRTTARDDADGSSQDRGADVTLGVGQRAVDSGVLLANPSLQGTAAKQRSSTRTETAGSTSMPNIATTQAHAEIVTSYTLTVTMTDATGEPLSPRAVAPVGSLNEILPASLLTPDGDGADGALTEQNVPEPERAVRMLTADQARPDGIAAWRSGDTDDSEALPFDDRIGSGILAVDIRGAANVQDALTLATARADGLGDSDLGKRHTGRTLSERVRMARLTPLTALGTAPAQAQQEATTQVGLTAGFREALGANGSSLPTQASARLFGQSHTADSRLYAKMHRRGARLLTVENKPRMEAMQRAKTSDALEAGITDNVEGVVGTAPLAGNSNAGVTNPGAAIPIGGANDGTALKGTVDTTLGTHLKVVTDRSMLFALPVSWLSVAEVDHRITDSRPLHALGKAKRGPGPPRPRPPPWSGCARTSPATTASWTTPRSPTRSAAPGTTWRARQATSPRPRRATTTPAPGPARHGST</sequence>
<evidence type="ECO:0000313" key="3">
    <source>
        <dbReference type="Proteomes" id="UP001376459"/>
    </source>
</evidence>
<accession>A0ABU8UUK2</accession>
<dbReference type="Proteomes" id="UP001376459">
    <property type="component" value="Unassembled WGS sequence"/>
</dbReference>
<name>A0ABU8UUK2_9ACTN</name>
<evidence type="ECO:0000256" key="1">
    <source>
        <dbReference type="SAM" id="MobiDB-lite"/>
    </source>
</evidence>
<feature type="region of interest" description="Disordered" evidence="1">
    <location>
        <begin position="699"/>
        <end position="718"/>
    </location>
</feature>
<keyword evidence="3" id="KW-1185">Reference proteome</keyword>
<feature type="region of interest" description="Disordered" evidence="1">
    <location>
        <begin position="119"/>
        <end position="154"/>
    </location>
</feature>